<name>A0A0V0U7T4_9BILA</name>
<proteinExistence type="predicted"/>
<evidence type="ECO:0000313" key="2">
    <source>
        <dbReference type="Proteomes" id="UP000055048"/>
    </source>
</evidence>
<keyword evidence="2" id="KW-1185">Reference proteome</keyword>
<organism evidence="1 2">
    <name type="scientific">Trichinella murrelli</name>
    <dbReference type="NCBI Taxonomy" id="144512"/>
    <lineage>
        <taxon>Eukaryota</taxon>
        <taxon>Metazoa</taxon>
        <taxon>Ecdysozoa</taxon>
        <taxon>Nematoda</taxon>
        <taxon>Enoplea</taxon>
        <taxon>Dorylaimia</taxon>
        <taxon>Trichinellida</taxon>
        <taxon>Trichinellidae</taxon>
        <taxon>Trichinella</taxon>
    </lineage>
</organism>
<evidence type="ECO:0000313" key="1">
    <source>
        <dbReference type="EMBL" id="KRX47183.1"/>
    </source>
</evidence>
<dbReference type="OrthoDB" id="10047254at2759"/>
<dbReference type="EMBL" id="JYDJ01000046">
    <property type="protein sequence ID" value="KRX47183.1"/>
    <property type="molecule type" value="Genomic_DNA"/>
</dbReference>
<protein>
    <submittedName>
        <fullName evidence="1">Uncharacterized protein</fullName>
    </submittedName>
</protein>
<dbReference type="AlphaFoldDB" id="A0A0V0U7T4"/>
<gene>
    <name evidence="1" type="ORF">T05_591</name>
</gene>
<accession>A0A0V0U7T4</accession>
<dbReference type="Proteomes" id="UP000055048">
    <property type="component" value="Unassembled WGS sequence"/>
</dbReference>
<reference evidence="1 2" key="1">
    <citation type="submission" date="2015-01" db="EMBL/GenBank/DDBJ databases">
        <title>Evolution of Trichinella species and genotypes.</title>
        <authorList>
            <person name="Korhonen P.K."/>
            <person name="Edoardo P."/>
            <person name="Giuseppe L.R."/>
            <person name="Gasser R.B."/>
        </authorList>
    </citation>
    <scope>NUCLEOTIDE SEQUENCE [LARGE SCALE GENOMIC DNA]</scope>
    <source>
        <strain evidence="1">ISS417</strain>
    </source>
</reference>
<comment type="caution">
    <text evidence="1">The sequence shown here is derived from an EMBL/GenBank/DDBJ whole genome shotgun (WGS) entry which is preliminary data.</text>
</comment>
<sequence>MAWERGCSVQETPRGQNITPCTKTTATQRQLPPLFSSTRGCSDQTNLYSSSNCAIKPVILPILGDLGHETRSQKQIFTKNLQLETSDLYYTPVWLCEPDSNQQPLDKIAVSVLGLSQRLNIDFKGPLPSVSSNRDVLTVCEVTSRTTAYKSSRKGTRKGYHGVIWKAITLTQWFQQLPIEQWEEALDLTITLDTFINVGSNQHNSPSLGIPHFSCSLFSEEHRRVHSSQSGKFTRPKCTQQIQTEKSMEYAMPIRGQICLQWRSLKERKLKEKITSGM</sequence>